<keyword evidence="3" id="KW-1185">Reference proteome</keyword>
<sequence length="86" mass="8658">MTHNSNDQDTDMIGISAERADQVEATDESGASSGAGALPNGMENPGVNATDENNGRASKPQGTAGEAANQGSANRASEDPAVREQG</sequence>
<comment type="caution">
    <text evidence="2">The sequence shown here is derived from an EMBL/GenBank/DDBJ whole genome shotgun (WGS) entry which is preliminary data.</text>
</comment>
<dbReference type="Proteomes" id="UP001589733">
    <property type="component" value="Unassembled WGS sequence"/>
</dbReference>
<name>A0ABV6ATT4_9DEIO</name>
<evidence type="ECO:0000256" key="1">
    <source>
        <dbReference type="SAM" id="MobiDB-lite"/>
    </source>
</evidence>
<evidence type="ECO:0000313" key="2">
    <source>
        <dbReference type="EMBL" id="MFB9990917.1"/>
    </source>
</evidence>
<evidence type="ECO:0000313" key="3">
    <source>
        <dbReference type="Proteomes" id="UP001589733"/>
    </source>
</evidence>
<protein>
    <submittedName>
        <fullName evidence="2">Uncharacterized protein</fullName>
    </submittedName>
</protein>
<dbReference type="RefSeq" id="WP_380005339.1">
    <property type="nucleotide sequence ID" value="NZ_JBHLYR010000010.1"/>
</dbReference>
<dbReference type="EMBL" id="JBHLYR010000010">
    <property type="protein sequence ID" value="MFB9990917.1"/>
    <property type="molecule type" value="Genomic_DNA"/>
</dbReference>
<accession>A0ABV6ATT4</accession>
<organism evidence="2 3">
    <name type="scientific">Deinococcus oregonensis</name>
    <dbReference type="NCBI Taxonomy" id="1805970"/>
    <lineage>
        <taxon>Bacteria</taxon>
        <taxon>Thermotogati</taxon>
        <taxon>Deinococcota</taxon>
        <taxon>Deinococci</taxon>
        <taxon>Deinococcales</taxon>
        <taxon>Deinococcaceae</taxon>
        <taxon>Deinococcus</taxon>
    </lineage>
</organism>
<feature type="compositionally biased region" description="Basic and acidic residues" evidence="1">
    <location>
        <begin position="76"/>
        <end position="86"/>
    </location>
</feature>
<gene>
    <name evidence="2" type="ORF">ACFFLM_02830</name>
</gene>
<proteinExistence type="predicted"/>
<reference evidence="2 3" key="1">
    <citation type="submission" date="2024-09" db="EMBL/GenBank/DDBJ databases">
        <authorList>
            <person name="Sun Q."/>
            <person name="Mori K."/>
        </authorList>
    </citation>
    <scope>NUCLEOTIDE SEQUENCE [LARGE SCALE GENOMIC DNA]</scope>
    <source>
        <strain evidence="2 3">JCM 13503</strain>
    </source>
</reference>
<feature type="region of interest" description="Disordered" evidence="1">
    <location>
        <begin position="1"/>
        <end position="86"/>
    </location>
</feature>